<organism evidence="2 3">
    <name type="scientific">candidate division TA06 bacterium B3_TA06</name>
    <dbReference type="NCBI Taxonomy" id="2012487"/>
    <lineage>
        <taxon>Bacteria</taxon>
        <taxon>Bacteria division TA06</taxon>
    </lineage>
</organism>
<reference evidence="2 3" key="1">
    <citation type="submission" date="2017-06" db="EMBL/GenBank/DDBJ databases">
        <title>Novel microbial phyla capable of carbon fixation and sulfur reduction in deep-sea sediments.</title>
        <authorList>
            <person name="Huang J."/>
            <person name="Baker B."/>
            <person name="Wang Y."/>
        </authorList>
    </citation>
    <scope>NUCLEOTIDE SEQUENCE [LARGE SCALE GENOMIC DNA]</scope>
    <source>
        <strain evidence="2">B3_TA06</strain>
    </source>
</reference>
<feature type="transmembrane region" description="Helical" evidence="1">
    <location>
        <begin position="38"/>
        <end position="56"/>
    </location>
</feature>
<protein>
    <submittedName>
        <fullName evidence="2">Uncharacterized protein</fullName>
    </submittedName>
</protein>
<keyword evidence="1" id="KW-0472">Membrane</keyword>
<accession>A0A532V9N2</accession>
<evidence type="ECO:0000313" key="3">
    <source>
        <dbReference type="Proteomes" id="UP000317778"/>
    </source>
</evidence>
<feature type="transmembrane region" description="Helical" evidence="1">
    <location>
        <begin position="108"/>
        <end position="137"/>
    </location>
</feature>
<comment type="caution">
    <text evidence="2">The sequence shown here is derived from an EMBL/GenBank/DDBJ whole genome shotgun (WGS) entry which is preliminary data.</text>
</comment>
<evidence type="ECO:0000256" key="1">
    <source>
        <dbReference type="SAM" id="Phobius"/>
    </source>
</evidence>
<feature type="transmembrane region" description="Helical" evidence="1">
    <location>
        <begin position="7"/>
        <end position="26"/>
    </location>
</feature>
<keyword evidence="1" id="KW-1133">Transmembrane helix</keyword>
<sequence length="220" mass="24207">MKRRIPLTITLVLGIVMMIQFFIPHQFSQDFKNTALEWLRVIGGFAFIIGLASFVSHHATKIKHKKEGWVYSPIALGALVVMAVVGLIGRSPNMNWLPITVQGQQVSIFTYLFSNFFTHMMIPLGATMFSVLAFYIASAAYRSFRAKSLVSILLLVAAFVIMLAIIFYNVLPLGDLGEWLLSVPNMAAKRGILLGASLGAIATSLKIILGIERGYLGGTR</sequence>
<keyword evidence="1" id="KW-0812">Transmembrane</keyword>
<evidence type="ECO:0000313" key="2">
    <source>
        <dbReference type="EMBL" id="TKJ43886.1"/>
    </source>
</evidence>
<feature type="transmembrane region" description="Helical" evidence="1">
    <location>
        <begin position="191"/>
        <end position="211"/>
    </location>
</feature>
<feature type="transmembrane region" description="Helical" evidence="1">
    <location>
        <begin position="149"/>
        <end position="171"/>
    </location>
</feature>
<proteinExistence type="predicted"/>
<dbReference type="Proteomes" id="UP000317778">
    <property type="component" value="Unassembled WGS sequence"/>
</dbReference>
<dbReference type="EMBL" id="NJBO01000002">
    <property type="protein sequence ID" value="TKJ43886.1"/>
    <property type="molecule type" value="Genomic_DNA"/>
</dbReference>
<dbReference type="AlphaFoldDB" id="A0A532V9N2"/>
<gene>
    <name evidence="2" type="ORF">CEE36_01860</name>
</gene>
<feature type="transmembrane region" description="Helical" evidence="1">
    <location>
        <begin position="68"/>
        <end position="88"/>
    </location>
</feature>
<name>A0A532V9N2_UNCT6</name>